<sequence>MRSAIATVDTSQVSLCSLVIDPSRVIGSNRVHPRMYHPAGARQKDVSTRLIRPTLPEVDVSNVLAFVNNWDSKWEYDGSINVHDEGIAQYPLTNKDSHLKFYASLIISKPSLRCRLEPEEPEDILDLQAGNVLTLVGVNIPTMNAQETAQIQFLKDVLSKRGYRFDN</sequence>
<proteinExistence type="predicted"/>
<accession>A0AA39H6F7</accession>
<dbReference type="EMBL" id="JAUCMV010000005">
    <property type="protein sequence ID" value="KAK0400118.1"/>
    <property type="molecule type" value="Genomic_DNA"/>
</dbReference>
<evidence type="ECO:0000313" key="2">
    <source>
        <dbReference type="Proteomes" id="UP001175271"/>
    </source>
</evidence>
<protein>
    <submittedName>
        <fullName evidence="1">Uncharacterized protein</fullName>
    </submittedName>
</protein>
<evidence type="ECO:0000313" key="1">
    <source>
        <dbReference type="EMBL" id="KAK0400118.1"/>
    </source>
</evidence>
<dbReference type="AlphaFoldDB" id="A0AA39H6F7"/>
<dbReference type="Proteomes" id="UP001175271">
    <property type="component" value="Unassembled WGS sequence"/>
</dbReference>
<organism evidence="1 2">
    <name type="scientific">Steinernema hermaphroditum</name>
    <dbReference type="NCBI Taxonomy" id="289476"/>
    <lineage>
        <taxon>Eukaryota</taxon>
        <taxon>Metazoa</taxon>
        <taxon>Ecdysozoa</taxon>
        <taxon>Nematoda</taxon>
        <taxon>Chromadorea</taxon>
        <taxon>Rhabditida</taxon>
        <taxon>Tylenchina</taxon>
        <taxon>Panagrolaimomorpha</taxon>
        <taxon>Strongyloidoidea</taxon>
        <taxon>Steinernematidae</taxon>
        <taxon>Steinernema</taxon>
    </lineage>
</organism>
<comment type="caution">
    <text evidence="1">The sequence shown here is derived from an EMBL/GenBank/DDBJ whole genome shotgun (WGS) entry which is preliminary data.</text>
</comment>
<name>A0AA39H6F7_9BILA</name>
<reference evidence="1" key="1">
    <citation type="submission" date="2023-06" db="EMBL/GenBank/DDBJ databases">
        <title>Genomic analysis of the entomopathogenic nematode Steinernema hermaphroditum.</title>
        <authorList>
            <person name="Schwarz E.M."/>
            <person name="Heppert J.K."/>
            <person name="Baniya A."/>
            <person name="Schwartz H.T."/>
            <person name="Tan C.-H."/>
            <person name="Antoshechkin I."/>
            <person name="Sternberg P.W."/>
            <person name="Goodrich-Blair H."/>
            <person name="Dillman A.R."/>
        </authorList>
    </citation>
    <scope>NUCLEOTIDE SEQUENCE</scope>
    <source>
        <strain evidence="1">PS9179</strain>
        <tissue evidence="1">Whole animal</tissue>
    </source>
</reference>
<keyword evidence="2" id="KW-1185">Reference proteome</keyword>
<gene>
    <name evidence="1" type="ORF">QR680_003364</name>
</gene>